<evidence type="ECO:0000256" key="9">
    <source>
        <dbReference type="ARBA" id="ARBA00023102"/>
    </source>
</evidence>
<comment type="subunit">
    <text evidence="4 11">Homodimer.</text>
</comment>
<dbReference type="RefSeq" id="WP_120356488.1">
    <property type="nucleotide sequence ID" value="NZ_RAQO01000011.1"/>
</dbReference>
<dbReference type="Gene3D" id="3.40.640.10">
    <property type="entry name" value="Type I PLP-dependent aspartate aminotransferase-like (Major domain)"/>
    <property type="match status" value="1"/>
</dbReference>
<proteinExistence type="inferred from homology"/>
<comment type="pathway">
    <text evidence="2 11">Amino-acid biosynthesis; L-histidine biosynthesis; L-histidine from 5-phospho-alpha-D-ribose 1-diphosphate: step 7/9.</text>
</comment>
<dbReference type="CDD" id="cd00609">
    <property type="entry name" value="AAT_like"/>
    <property type="match status" value="1"/>
</dbReference>
<evidence type="ECO:0000313" key="13">
    <source>
        <dbReference type="EMBL" id="RKF13632.1"/>
    </source>
</evidence>
<dbReference type="InterPro" id="IPR001917">
    <property type="entry name" value="Aminotrans_II_pyridoxalP_BS"/>
</dbReference>
<dbReference type="PROSITE" id="PS00599">
    <property type="entry name" value="AA_TRANSFER_CLASS_2"/>
    <property type="match status" value="1"/>
</dbReference>
<dbReference type="Pfam" id="PF00155">
    <property type="entry name" value="Aminotran_1_2"/>
    <property type="match status" value="1"/>
</dbReference>
<comment type="similarity">
    <text evidence="3 11">Belongs to the class-II pyridoxal-phosphate-dependent aminotransferase family. Histidinol-phosphate aminotransferase subfamily.</text>
</comment>
<evidence type="ECO:0000256" key="8">
    <source>
        <dbReference type="ARBA" id="ARBA00022898"/>
    </source>
</evidence>
<evidence type="ECO:0000256" key="10">
    <source>
        <dbReference type="ARBA" id="ARBA00047481"/>
    </source>
</evidence>
<feature type="domain" description="Aminotransferase class I/classII large" evidence="12">
    <location>
        <begin position="54"/>
        <end position="360"/>
    </location>
</feature>
<feature type="modified residue" description="N6-(pyridoxal phosphate)lysine" evidence="11">
    <location>
        <position position="222"/>
    </location>
</feature>
<dbReference type="InterPro" id="IPR015422">
    <property type="entry name" value="PyrdxlP-dep_Trfase_small"/>
</dbReference>
<evidence type="ECO:0000256" key="6">
    <source>
        <dbReference type="ARBA" id="ARBA00022605"/>
    </source>
</evidence>
<dbReference type="Proteomes" id="UP000286482">
    <property type="component" value="Unassembled WGS sequence"/>
</dbReference>
<dbReference type="EMBL" id="RAQO01000011">
    <property type="protein sequence ID" value="RKF13632.1"/>
    <property type="molecule type" value="Genomic_DNA"/>
</dbReference>
<evidence type="ECO:0000256" key="1">
    <source>
        <dbReference type="ARBA" id="ARBA00001933"/>
    </source>
</evidence>
<keyword evidence="7 11" id="KW-0808">Transferase</keyword>
<dbReference type="PANTHER" id="PTHR42885:SF2">
    <property type="entry name" value="HISTIDINOL-PHOSPHATE AMINOTRANSFERASE"/>
    <property type="match status" value="1"/>
</dbReference>
<name>A0A420E7C2_9ALTE</name>
<evidence type="ECO:0000256" key="7">
    <source>
        <dbReference type="ARBA" id="ARBA00022679"/>
    </source>
</evidence>
<comment type="catalytic activity">
    <reaction evidence="10 11">
        <text>L-histidinol phosphate + 2-oxoglutarate = 3-(imidazol-4-yl)-2-oxopropyl phosphate + L-glutamate</text>
        <dbReference type="Rhea" id="RHEA:23744"/>
        <dbReference type="ChEBI" id="CHEBI:16810"/>
        <dbReference type="ChEBI" id="CHEBI:29985"/>
        <dbReference type="ChEBI" id="CHEBI:57766"/>
        <dbReference type="ChEBI" id="CHEBI:57980"/>
        <dbReference type="EC" id="2.6.1.9"/>
    </reaction>
</comment>
<organism evidence="13 14">
    <name type="scientific">Alginatibacterium sediminis</name>
    <dbReference type="NCBI Taxonomy" id="2164068"/>
    <lineage>
        <taxon>Bacteria</taxon>
        <taxon>Pseudomonadati</taxon>
        <taxon>Pseudomonadota</taxon>
        <taxon>Gammaproteobacteria</taxon>
        <taxon>Alteromonadales</taxon>
        <taxon>Alteromonadaceae</taxon>
        <taxon>Alginatibacterium</taxon>
    </lineage>
</organism>
<dbReference type="OrthoDB" id="9813612at2"/>
<evidence type="ECO:0000256" key="5">
    <source>
        <dbReference type="ARBA" id="ARBA00022576"/>
    </source>
</evidence>
<dbReference type="InterPro" id="IPR015421">
    <property type="entry name" value="PyrdxlP-dep_Trfase_major"/>
</dbReference>
<dbReference type="GO" id="GO:0030170">
    <property type="term" value="F:pyridoxal phosphate binding"/>
    <property type="evidence" value="ECO:0007669"/>
    <property type="project" value="InterPro"/>
</dbReference>
<keyword evidence="5 11" id="KW-0032">Aminotransferase</keyword>
<dbReference type="Gene3D" id="3.90.1150.10">
    <property type="entry name" value="Aspartate Aminotransferase, domain 1"/>
    <property type="match status" value="1"/>
</dbReference>
<keyword evidence="9 11" id="KW-0368">Histidine biosynthesis</keyword>
<gene>
    <name evidence="11" type="primary">hisC</name>
    <name evidence="13" type="ORF">DBZ36_18585</name>
</gene>
<dbReference type="PANTHER" id="PTHR42885">
    <property type="entry name" value="HISTIDINOL-PHOSPHATE AMINOTRANSFERASE-RELATED"/>
    <property type="match status" value="1"/>
</dbReference>
<reference evidence="13 14" key="1">
    <citation type="submission" date="2018-09" db="EMBL/GenBank/DDBJ databases">
        <authorList>
            <person name="Wang Z."/>
        </authorList>
    </citation>
    <scope>NUCLEOTIDE SEQUENCE [LARGE SCALE GENOMIC DNA]</scope>
    <source>
        <strain evidence="13 14">ALS 81</strain>
    </source>
</reference>
<dbReference type="SUPFAM" id="SSF53383">
    <property type="entry name" value="PLP-dependent transferases"/>
    <property type="match status" value="1"/>
</dbReference>
<protein>
    <recommendedName>
        <fullName evidence="11">Histidinol-phosphate aminotransferase</fullName>
        <ecNumber evidence="11">2.6.1.9</ecNumber>
    </recommendedName>
    <alternativeName>
        <fullName evidence="11">Imidazole acetol-phosphate transaminase</fullName>
    </alternativeName>
</protein>
<dbReference type="InterPro" id="IPR005861">
    <property type="entry name" value="HisP_aminotrans"/>
</dbReference>
<keyword evidence="8 11" id="KW-0663">Pyridoxal phosphate</keyword>
<keyword evidence="14" id="KW-1185">Reference proteome</keyword>
<evidence type="ECO:0000256" key="11">
    <source>
        <dbReference type="HAMAP-Rule" id="MF_01023"/>
    </source>
</evidence>
<comment type="caution">
    <text evidence="13">The sequence shown here is derived from an EMBL/GenBank/DDBJ whole genome shotgun (WGS) entry which is preliminary data.</text>
</comment>
<sequence length="370" mass="41551">MTSSDILKASNALILQLVPDYIQNLEAYQSARRIGGKGRYWLNANELANSPLGHLHTSELNRYPDFLPDQLAQTYATYAKLPAEYCLATRGADEAIELLTRCYSHAHGKHVVISSPSYGMYQFCAQANNSKLYDIPLKNSFSWDIDALISQAQNSSIIFICSPNNPSGNAIEKHELERLLSHTHDHCLVVVDEAYLEFCPQQEFVELLNNYPNLMLIRTLSKAFGLASLRVGFLLANPILLQTVRKLIAPYPIPDPSAQIAIQALSSLNLSTVQDSTYCLNRRRDQFSHQLSNIACVEKVFPSSTNFVLVRVKQPSPNHCFSFLREQQIVARNQSHEPSLANCIRISIGQQHELDAVIAAFQKYNQNQSN</sequence>
<accession>A0A420E7C2</accession>
<dbReference type="EC" id="2.6.1.9" evidence="11"/>
<evidence type="ECO:0000256" key="4">
    <source>
        <dbReference type="ARBA" id="ARBA00011738"/>
    </source>
</evidence>
<dbReference type="NCBIfam" id="TIGR01141">
    <property type="entry name" value="hisC"/>
    <property type="match status" value="1"/>
</dbReference>
<dbReference type="GO" id="GO:0004400">
    <property type="term" value="F:histidinol-phosphate transaminase activity"/>
    <property type="evidence" value="ECO:0007669"/>
    <property type="project" value="UniProtKB-UniRule"/>
</dbReference>
<dbReference type="UniPathway" id="UPA00031">
    <property type="reaction ID" value="UER00012"/>
</dbReference>
<evidence type="ECO:0000256" key="2">
    <source>
        <dbReference type="ARBA" id="ARBA00005011"/>
    </source>
</evidence>
<evidence type="ECO:0000259" key="12">
    <source>
        <dbReference type="Pfam" id="PF00155"/>
    </source>
</evidence>
<comment type="cofactor">
    <cofactor evidence="1 11">
        <name>pyridoxal 5'-phosphate</name>
        <dbReference type="ChEBI" id="CHEBI:597326"/>
    </cofactor>
</comment>
<dbReference type="InterPro" id="IPR004839">
    <property type="entry name" value="Aminotransferase_I/II_large"/>
</dbReference>
<dbReference type="GO" id="GO:0000105">
    <property type="term" value="P:L-histidine biosynthetic process"/>
    <property type="evidence" value="ECO:0007669"/>
    <property type="project" value="UniProtKB-UniRule"/>
</dbReference>
<dbReference type="InterPro" id="IPR015424">
    <property type="entry name" value="PyrdxlP-dep_Trfase"/>
</dbReference>
<evidence type="ECO:0000256" key="3">
    <source>
        <dbReference type="ARBA" id="ARBA00007970"/>
    </source>
</evidence>
<dbReference type="HAMAP" id="MF_01023">
    <property type="entry name" value="HisC_aminotrans_2"/>
    <property type="match status" value="1"/>
</dbReference>
<keyword evidence="6 11" id="KW-0028">Amino-acid biosynthesis</keyword>
<dbReference type="AlphaFoldDB" id="A0A420E7C2"/>
<evidence type="ECO:0000313" key="14">
    <source>
        <dbReference type="Proteomes" id="UP000286482"/>
    </source>
</evidence>